<keyword evidence="8 9" id="KW-0472">Membrane</keyword>
<comment type="similarity">
    <text evidence="3">Belongs to the Ycf4 family.</text>
</comment>
<keyword evidence="6 9" id="KW-0812">Transmembrane</keyword>
<dbReference type="Pfam" id="PF02392">
    <property type="entry name" value="Ycf4"/>
    <property type="match status" value="1"/>
</dbReference>
<name>A0A140JZT5_9EUKA</name>
<sequence length="191" mass="22408">MLFYFLIKSRSFNMIITNSNIYRINIPGFRTFSSFGMLTIFFCISLYFCFFSFLAFQNMVGNSNFFDISFYPQGLAMGFYSIYCFFLSLELLLKLIYDIGAGFNEFDKEKKIIRIFRWGFPGNVRRVESYIPFMFVDCIKIKIDSENILYLSVFDGFILPITPTGFFDSFDSLEQYAIYLAQLIGVPLVYI</sequence>
<proteinExistence type="inferred from homology"/>
<dbReference type="GeneID" id="27110170"/>
<feature type="transmembrane region" description="Helical" evidence="9">
    <location>
        <begin position="32"/>
        <end position="55"/>
    </location>
</feature>
<evidence type="ECO:0000256" key="9">
    <source>
        <dbReference type="SAM" id="Phobius"/>
    </source>
</evidence>
<evidence type="ECO:0000256" key="6">
    <source>
        <dbReference type="ARBA" id="ARBA00022692"/>
    </source>
</evidence>
<evidence type="ECO:0000256" key="1">
    <source>
        <dbReference type="ARBA" id="ARBA00002862"/>
    </source>
</evidence>
<protein>
    <recommendedName>
        <fullName evidence="4">Photosystem I assembly protein Ycf4</fullName>
    </recommendedName>
</protein>
<dbReference type="InterPro" id="IPR003359">
    <property type="entry name" value="PSI_Ycf4_assembly"/>
</dbReference>
<evidence type="ECO:0000256" key="5">
    <source>
        <dbReference type="ARBA" id="ARBA00022531"/>
    </source>
</evidence>
<evidence type="ECO:0000313" key="10">
    <source>
        <dbReference type="EMBL" id="BAU62612.1"/>
    </source>
</evidence>
<keyword evidence="7 9" id="KW-1133">Transmembrane helix</keyword>
<evidence type="ECO:0000256" key="7">
    <source>
        <dbReference type="ARBA" id="ARBA00022989"/>
    </source>
</evidence>
<keyword evidence="10" id="KW-0934">Plastid</keyword>
<evidence type="ECO:0000256" key="2">
    <source>
        <dbReference type="ARBA" id="ARBA00004141"/>
    </source>
</evidence>
<gene>
    <name evidence="10" type="primary">ycf4</name>
</gene>
<evidence type="ECO:0000256" key="3">
    <source>
        <dbReference type="ARBA" id="ARBA00008198"/>
    </source>
</evidence>
<evidence type="ECO:0000256" key="8">
    <source>
        <dbReference type="ARBA" id="ARBA00023136"/>
    </source>
</evidence>
<comment type="function">
    <text evidence="1">Seems to be required for the assembly of the photosystem I complex.</text>
</comment>
<keyword evidence="5" id="KW-0602">Photosynthesis</keyword>
<dbReference type="GO" id="GO:0015979">
    <property type="term" value="P:photosynthesis"/>
    <property type="evidence" value="ECO:0007669"/>
    <property type="project" value="UniProtKB-KW"/>
</dbReference>
<comment type="subcellular location">
    <subcellularLocation>
        <location evidence="2">Membrane</location>
        <topology evidence="2">Multi-pass membrane protein</topology>
    </subcellularLocation>
</comment>
<dbReference type="EMBL" id="AP014949">
    <property type="protein sequence ID" value="BAU62612.1"/>
    <property type="molecule type" value="Genomic_DNA"/>
</dbReference>
<dbReference type="AlphaFoldDB" id="A0A140JZT5"/>
<reference evidence="10" key="1">
    <citation type="journal article" date="2016" name="J. Plant Res.">
        <title>Plastid genome sequences of Gymnochlora stellata, Lotharella vacuolata, and Partenskyella glossopodia reveal remarkable structural conservation among chlorarachniophyte species.</title>
        <authorList>
            <person name="Suzuki S."/>
            <person name="Hirakawa Y."/>
            <person name="Kofuji R."/>
            <person name="Sugita M."/>
            <person name="Ishida K."/>
        </authorList>
    </citation>
    <scope>NUCLEOTIDE SEQUENCE</scope>
    <source>
        <strain evidence="10">CCMP240</strain>
    </source>
</reference>
<geneLocation type="plastid" evidence="10"/>
<evidence type="ECO:0000256" key="4">
    <source>
        <dbReference type="ARBA" id="ARBA00015395"/>
    </source>
</evidence>
<accession>A0A140JZT5</accession>
<dbReference type="RefSeq" id="YP_009240478.1">
    <property type="nucleotide sequence ID" value="NC_029743.1"/>
</dbReference>
<organism evidence="10">
    <name type="scientific">Lotharella vacuolata</name>
    <dbReference type="NCBI Taxonomy" id="74820"/>
    <lineage>
        <taxon>Eukaryota</taxon>
        <taxon>Sar</taxon>
        <taxon>Rhizaria</taxon>
        <taxon>Cercozoa</taxon>
        <taxon>Chlorarachniophyceae</taxon>
        <taxon>Lotharella</taxon>
    </lineage>
</organism>
<feature type="transmembrane region" description="Helical" evidence="9">
    <location>
        <begin position="75"/>
        <end position="93"/>
    </location>
</feature>
<dbReference type="GO" id="GO:0009522">
    <property type="term" value="C:photosystem I"/>
    <property type="evidence" value="ECO:0007669"/>
    <property type="project" value="InterPro"/>
</dbReference>